<reference evidence="3 4" key="1">
    <citation type="submission" date="2015-10" db="EMBL/GenBank/DDBJ databases">
        <title>Full genome of DAOMC 229536 Phialocephala scopiformis, a fungal endophyte of spruce producing the potent anti-insectan compound rugulosin.</title>
        <authorList>
            <consortium name="DOE Joint Genome Institute"/>
            <person name="Walker A.K."/>
            <person name="Frasz S.L."/>
            <person name="Seifert K.A."/>
            <person name="Miller J.D."/>
            <person name="Mondo S.J."/>
            <person name="Labutti K."/>
            <person name="Lipzen A."/>
            <person name="Dockter R."/>
            <person name="Kennedy M."/>
            <person name="Grigoriev I.V."/>
            <person name="Spatafora J.W."/>
        </authorList>
    </citation>
    <scope>NUCLEOTIDE SEQUENCE [LARGE SCALE GENOMIC DNA]</scope>
    <source>
        <strain evidence="3 4">CBS 120377</strain>
    </source>
</reference>
<dbReference type="OrthoDB" id="686384at2759"/>
<dbReference type="KEGG" id="psco:LY89DRAFT_726062"/>
<dbReference type="PANTHER" id="PTHR43147:SF2">
    <property type="entry name" value="NADP-DEPENDENT OXIDOREDUCTASE DOMAIN-CONTAINING PROTEIN"/>
    <property type="match status" value="1"/>
</dbReference>
<dbReference type="PANTHER" id="PTHR43147">
    <property type="entry name" value="PROTEIN TAS"/>
    <property type="match status" value="1"/>
</dbReference>
<dbReference type="GeneID" id="28828749"/>
<proteinExistence type="predicted"/>
<dbReference type="AlphaFoldDB" id="A0A132B3E8"/>
<dbReference type="Proteomes" id="UP000070700">
    <property type="component" value="Unassembled WGS sequence"/>
</dbReference>
<sequence>MSSTPSLPKPERTLIGGSLEIPRMVSGLWQLAGGHDEHIDFAVAVKAMDSLISAGLSCFDMADHYGDAELLIGEHHTRSKLNIKAFTKWCPPENGITSFENAEKAIDLAMSRMSQRHIDLMQYHAWDYTDDTYIHNLNHLQRLQKQGKIEHIGVTNIDAAHLELLIDCGFTIATNQVSCSVIDRRAARGRLSSLCMQHGAKILAYGTLLGGYLSEKWLDQPEPQDLPALNWSLRKYLRFIHAAGGWIAYQGVLKALSTVAKEHNVTIAVVATKYVLDLPAIGAVIVGSRLSGESGKYTASNLAAFSFKLTEENLSLISKAQESLVDIPGDCGDEYRRAPYLTASGDLSHHLEKSEQDNKIAKAIREGRRIEFSSGSKWEPIAGYCRAVRTGNVIRVSGTTANSPIASIPVLGGASARSQTVAILDIIARTIQKLGGSLPNIVRTRIMIRHAEDCDEVSRAHGWVFEWVGIRPANTIVVSGLIGSEFLVEIEAEAELGFGKVLRI</sequence>
<dbReference type="InterPro" id="IPR035959">
    <property type="entry name" value="RutC-like_sf"/>
</dbReference>
<evidence type="ECO:0000313" key="3">
    <source>
        <dbReference type="EMBL" id="KUJ06925.1"/>
    </source>
</evidence>
<keyword evidence="4" id="KW-1185">Reference proteome</keyword>
<dbReference type="InterPro" id="IPR006175">
    <property type="entry name" value="YjgF/YER057c/UK114"/>
</dbReference>
<dbReference type="CDD" id="cd06154">
    <property type="entry name" value="YjgF_YER057c_UK114_like_6"/>
    <property type="match status" value="1"/>
</dbReference>
<dbReference type="CDD" id="cd19101">
    <property type="entry name" value="AKR_unchar"/>
    <property type="match status" value="1"/>
</dbReference>
<gene>
    <name evidence="3" type="ORF">LY89DRAFT_726062</name>
</gene>
<organism evidence="3 4">
    <name type="scientific">Mollisia scopiformis</name>
    <name type="common">Conifer needle endophyte fungus</name>
    <name type="synonym">Phialocephala scopiformis</name>
    <dbReference type="NCBI Taxonomy" id="149040"/>
    <lineage>
        <taxon>Eukaryota</taxon>
        <taxon>Fungi</taxon>
        <taxon>Dikarya</taxon>
        <taxon>Ascomycota</taxon>
        <taxon>Pezizomycotina</taxon>
        <taxon>Leotiomycetes</taxon>
        <taxon>Helotiales</taxon>
        <taxon>Mollisiaceae</taxon>
        <taxon>Mollisia</taxon>
    </lineage>
</organism>
<dbReference type="SUPFAM" id="SSF55298">
    <property type="entry name" value="YjgF-like"/>
    <property type="match status" value="1"/>
</dbReference>
<dbReference type="InterPro" id="IPR036812">
    <property type="entry name" value="NAD(P)_OxRdtase_dom_sf"/>
</dbReference>
<dbReference type="Gene3D" id="3.20.20.100">
    <property type="entry name" value="NADP-dependent oxidoreductase domain"/>
    <property type="match status" value="1"/>
</dbReference>
<evidence type="ECO:0000256" key="1">
    <source>
        <dbReference type="ARBA" id="ARBA00023002"/>
    </source>
</evidence>
<evidence type="ECO:0000313" key="4">
    <source>
        <dbReference type="Proteomes" id="UP000070700"/>
    </source>
</evidence>
<protein>
    <submittedName>
        <fullName evidence="3">Aldo/keto reductase</fullName>
    </submittedName>
</protein>
<dbReference type="Pfam" id="PF00248">
    <property type="entry name" value="Aldo_ket_red"/>
    <property type="match status" value="1"/>
</dbReference>
<dbReference type="RefSeq" id="XP_018061280.1">
    <property type="nucleotide sequence ID" value="XM_018219023.1"/>
</dbReference>
<dbReference type="InParanoid" id="A0A132B3E8"/>
<dbReference type="SUPFAM" id="SSF51430">
    <property type="entry name" value="NAD(P)-linked oxidoreductase"/>
    <property type="match status" value="1"/>
</dbReference>
<dbReference type="Gene3D" id="3.30.1330.40">
    <property type="entry name" value="RutC-like"/>
    <property type="match status" value="1"/>
</dbReference>
<accession>A0A132B3E8</accession>
<keyword evidence="1" id="KW-0560">Oxidoreductase</keyword>
<dbReference type="GO" id="GO:0016491">
    <property type="term" value="F:oxidoreductase activity"/>
    <property type="evidence" value="ECO:0007669"/>
    <property type="project" value="UniProtKB-KW"/>
</dbReference>
<dbReference type="Pfam" id="PF01042">
    <property type="entry name" value="Ribonuc_L-PSP"/>
    <property type="match status" value="1"/>
</dbReference>
<feature type="domain" description="NADP-dependent oxidoreductase" evidence="2">
    <location>
        <begin position="24"/>
        <end position="320"/>
    </location>
</feature>
<dbReference type="EMBL" id="KQ947442">
    <property type="protein sequence ID" value="KUJ06925.1"/>
    <property type="molecule type" value="Genomic_DNA"/>
</dbReference>
<evidence type="ECO:0000259" key="2">
    <source>
        <dbReference type="Pfam" id="PF00248"/>
    </source>
</evidence>
<name>A0A132B3E8_MOLSC</name>
<dbReference type="InterPro" id="IPR023210">
    <property type="entry name" value="NADP_OxRdtase_dom"/>
</dbReference>